<dbReference type="NCBIfam" id="TIGR04183">
    <property type="entry name" value="Por_Secre_tail"/>
    <property type="match status" value="1"/>
</dbReference>
<dbReference type="AlphaFoldDB" id="A0A4Z0QCE9"/>
<dbReference type="InterPro" id="IPR026444">
    <property type="entry name" value="Secre_tail"/>
</dbReference>
<dbReference type="GO" id="GO:0019867">
    <property type="term" value="C:outer membrane"/>
    <property type="evidence" value="ECO:0007669"/>
    <property type="project" value="InterPro"/>
</dbReference>
<dbReference type="Proteomes" id="UP000298471">
    <property type="component" value="Unassembled WGS sequence"/>
</dbReference>
<dbReference type="OrthoDB" id="975117at2"/>
<evidence type="ECO:0000313" key="4">
    <source>
        <dbReference type="Proteomes" id="UP000298471"/>
    </source>
</evidence>
<keyword evidence="1" id="KW-0732">Signal</keyword>
<dbReference type="GO" id="GO:2001070">
    <property type="term" value="F:starch binding"/>
    <property type="evidence" value="ECO:0007669"/>
    <property type="project" value="InterPro"/>
</dbReference>
<feature type="domain" description="Secretion system C-terminal sorting" evidence="2">
    <location>
        <begin position="141"/>
        <end position="215"/>
    </location>
</feature>
<dbReference type="Gene3D" id="2.60.40.3620">
    <property type="match status" value="1"/>
</dbReference>
<keyword evidence="4" id="KW-1185">Reference proteome</keyword>
<gene>
    <name evidence="3" type="ORF">E5K02_15200</name>
</gene>
<proteinExistence type="predicted"/>
<evidence type="ECO:0000313" key="3">
    <source>
        <dbReference type="EMBL" id="TGE27710.1"/>
    </source>
</evidence>
<reference evidence="3 4" key="1">
    <citation type="submission" date="2019-04" db="EMBL/GenBank/DDBJ databases">
        <authorList>
            <person name="Feng G."/>
            <person name="Zhang J."/>
            <person name="Zhu H."/>
        </authorList>
    </citation>
    <scope>NUCLEOTIDE SEQUENCE [LARGE SCALE GENOMIC DNA]</scope>
    <source>
        <strain evidence="3 4">9PBR-1</strain>
    </source>
</reference>
<protein>
    <submittedName>
        <fullName evidence="3">T9SS type A sorting domain-containing protein</fullName>
    </submittedName>
</protein>
<dbReference type="EMBL" id="SRMB01000002">
    <property type="protein sequence ID" value="TGE27710.1"/>
    <property type="molecule type" value="Genomic_DNA"/>
</dbReference>
<comment type="caution">
    <text evidence="3">The sequence shown here is derived from an EMBL/GenBank/DDBJ whole genome shotgun (WGS) entry which is preliminary data.</text>
</comment>
<feature type="signal peptide" evidence="1">
    <location>
        <begin position="1"/>
        <end position="25"/>
    </location>
</feature>
<dbReference type="Pfam" id="PF18962">
    <property type="entry name" value="Por_Secre_tail"/>
    <property type="match status" value="1"/>
</dbReference>
<feature type="chain" id="PRO_5021235786" evidence="1">
    <location>
        <begin position="26"/>
        <end position="217"/>
    </location>
</feature>
<evidence type="ECO:0000256" key="1">
    <source>
        <dbReference type="SAM" id="SignalP"/>
    </source>
</evidence>
<sequence>MKNFTRAFFFLVAFLLTASVSMAQATYPTVGIIGSATAKGWDASTAMTAGTGANNHQWTITLPLTVGEAKFRANDAWTVNWGANTFPAGVGTQDGPNIPIATAGNYTVTFNDITGAYQFTRITSTANQLQNTTTFNLALLPNPASETMRVAYDLPTATTAAVSVHNLLGQSVRALTAVRQGAGQQEQRVSLQGLTAGIYVVRLQAGTQVQTARLLVK</sequence>
<dbReference type="CDD" id="cd12956">
    <property type="entry name" value="CBM_SusE-F_like"/>
    <property type="match status" value="1"/>
</dbReference>
<name>A0A4Z0QCE9_9BACT</name>
<dbReference type="RefSeq" id="WP_135395928.1">
    <property type="nucleotide sequence ID" value="NZ_SRMB01000002.1"/>
</dbReference>
<accession>A0A4Z0QCE9</accession>
<evidence type="ECO:0000259" key="2">
    <source>
        <dbReference type="Pfam" id="PF18962"/>
    </source>
</evidence>
<organism evidence="3 4">
    <name type="scientific">Hymenobacter metallicola</name>
    <dbReference type="NCBI Taxonomy" id="2563114"/>
    <lineage>
        <taxon>Bacteria</taxon>
        <taxon>Pseudomonadati</taxon>
        <taxon>Bacteroidota</taxon>
        <taxon>Cytophagia</taxon>
        <taxon>Cytophagales</taxon>
        <taxon>Hymenobacteraceae</taxon>
        <taxon>Hymenobacter</taxon>
    </lineage>
</organism>